<dbReference type="AlphaFoldDB" id="A0A2R5FEP2"/>
<keyword evidence="1" id="KW-0732">Signal</keyword>
<reference evidence="2 3" key="1">
    <citation type="journal article" date="2018" name="Environ. Microbiol.">
        <title>Isolation and genomic characterization of Novimethylophilus kurashikiensis gen. nov. sp. nov., a new lanthanide-dependent methylotrophic species of Methylophilaceae.</title>
        <authorList>
            <person name="Lv H."/>
            <person name="Sahin N."/>
            <person name="Tani A."/>
        </authorList>
    </citation>
    <scope>NUCLEOTIDE SEQUENCE [LARGE SCALE GENOMIC DNA]</scope>
    <source>
        <strain evidence="2 3">La2-4</strain>
    </source>
</reference>
<dbReference type="EMBL" id="BDOQ01000010">
    <property type="protein sequence ID" value="GBG14894.1"/>
    <property type="molecule type" value="Genomic_DNA"/>
</dbReference>
<feature type="signal peptide" evidence="1">
    <location>
        <begin position="1"/>
        <end position="27"/>
    </location>
</feature>
<name>A0A2R5FEP2_9PROT</name>
<evidence type="ECO:0000256" key="1">
    <source>
        <dbReference type="SAM" id="SignalP"/>
    </source>
</evidence>
<accession>A0A2R5FEP2</accession>
<keyword evidence="2" id="KW-0808">Transferase</keyword>
<dbReference type="Proteomes" id="UP000245081">
    <property type="component" value="Unassembled WGS sequence"/>
</dbReference>
<gene>
    <name evidence="2" type="ORF">NMK_2495</name>
</gene>
<organism evidence="2 3">
    <name type="scientific">Novimethylophilus kurashikiensis</name>
    <dbReference type="NCBI Taxonomy" id="1825523"/>
    <lineage>
        <taxon>Bacteria</taxon>
        <taxon>Pseudomonadati</taxon>
        <taxon>Pseudomonadota</taxon>
        <taxon>Betaproteobacteria</taxon>
        <taxon>Nitrosomonadales</taxon>
        <taxon>Methylophilaceae</taxon>
        <taxon>Novimethylophilus</taxon>
    </lineage>
</organism>
<sequence length="162" mass="17337">MELLLSIRNALLSILAAMGCVSLLAFAKTSYDIATAEALTIQIPQVALAKLDSIIYVGPPYFMSPPQIDVAPFAPWGVDPKWQTTTLSLPVSCASFAFELGRQPQIHGNAELIPVRVVVLGWTLDANGRKAAMREAGQCIESAIKLSVHASKNLHAQAKGIV</sequence>
<comment type="caution">
    <text evidence="2">The sequence shown here is derived from an EMBL/GenBank/DDBJ whole genome shotgun (WGS) entry which is preliminary data.</text>
</comment>
<protein>
    <submittedName>
        <fullName evidence="2">Thiamine-monophosphate kinase</fullName>
    </submittedName>
</protein>
<proteinExistence type="predicted"/>
<dbReference type="RefSeq" id="WP_109016077.1">
    <property type="nucleotide sequence ID" value="NZ_BDOQ01000010.1"/>
</dbReference>
<evidence type="ECO:0000313" key="3">
    <source>
        <dbReference type="Proteomes" id="UP000245081"/>
    </source>
</evidence>
<evidence type="ECO:0000313" key="2">
    <source>
        <dbReference type="EMBL" id="GBG14894.1"/>
    </source>
</evidence>
<keyword evidence="3" id="KW-1185">Reference proteome</keyword>
<keyword evidence="2" id="KW-0418">Kinase</keyword>
<feature type="chain" id="PRO_5015313772" evidence="1">
    <location>
        <begin position="28"/>
        <end position="162"/>
    </location>
</feature>
<dbReference type="GO" id="GO:0016301">
    <property type="term" value="F:kinase activity"/>
    <property type="evidence" value="ECO:0007669"/>
    <property type="project" value="UniProtKB-KW"/>
</dbReference>